<reference evidence="2" key="1">
    <citation type="submission" date="2018-05" db="EMBL/GenBank/DDBJ databases">
        <authorList>
            <person name="Lanie J.A."/>
            <person name="Ng W.-L."/>
            <person name="Kazmierczak K.M."/>
            <person name="Andrzejewski T.M."/>
            <person name="Davidsen T.M."/>
            <person name="Wayne K.J."/>
            <person name="Tettelin H."/>
            <person name="Glass J.I."/>
            <person name="Rusch D."/>
            <person name="Podicherti R."/>
            <person name="Tsui H.-C.T."/>
            <person name="Winkler M.E."/>
        </authorList>
    </citation>
    <scope>NUCLEOTIDE SEQUENCE</scope>
</reference>
<feature type="region of interest" description="Disordered" evidence="1">
    <location>
        <begin position="23"/>
        <end position="44"/>
    </location>
</feature>
<protein>
    <submittedName>
        <fullName evidence="2">Uncharacterized protein</fullName>
    </submittedName>
</protein>
<evidence type="ECO:0000313" key="2">
    <source>
        <dbReference type="EMBL" id="SVD76891.1"/>
    </source>
</evidence>
<organism evidence="2">
    <name type="scientific">marine metagenome</name>
    <dbReference type="NCBI Taxonomy" id="408172"/>
    <lineage>
        <taxon>unclassified sequences</taxon>
        <taxon>metagenomes</taxon>
        <taxon>ecological metagenomes</taxon>
    </lineage>
</organism>
<proteinExistence type="predicted"/>
<dbReference type="AlphaFoldDB" id="A0A382Y294"/>
<name>A0A382Y294_9ZZZZ</name>
<accession>A0A382Y294</accession>
<gene>
    <name evidence="2" type="ORF">METZ01_LOCUS429745</name>
</gene>
<dbReference type="EMBL" id="UINC01172027">
    <property type="protein sequence ID" value="SVD76891.1"/>
    <property type="molecule type" value="Genomic_DNA"/>
</dbReference>
<sequence>MGFLNNIEKDLKNLTKWLTGDKPVSKKKTVTKKVKKTKKRKAKK</sequence>
<feature type="compositionally biased region" description="Basic residues" evidence="1">
    <location>
        <begin position="25"/>
        <end position="44"/>
    </location>
</feature>
<evidence type="ECO:0000256" key="1">
    <source>
        <dbReference type="SAM" id="MobiDB-lite"/>
    </source>
</evidence>